<feature type="non-terminal residue" evidence="2">
    <location>
        <position position="1"/>
    </location>
</feature>
<proteinExistence type="predicted"/>
<gene>
    <name evidence="2" type="ORF">VB739_16450</name>
</gene>
<evidence type="ECO:0000313" key="2">
    <source>
        <dbReference type="EMBL" id="MEA5444148.1"/>
    </source>
</evidence>
<accession>A0ABU5T055</accession>
<name>A0ABU5T055_9CYAN</name>
<reference evidence="2 3" key="1">
    <citation type="submission" date="2023-12" db="EMBL/GenBank/DDBJ databases">
        <title>Baltic Sea Cyanobacteria.</title>
        <authorList>
            <person name="Delbaje E."/>
            <person name="Fewer D.P."/>
            <person name="Shishido T.K."/>
        </authorList>
    </citation>
    <scope>NUCLEOTIDE SEQUENCE [LARGE SCALE GENOMIC DNA]</scope>
    <source>
        <strain evidence="2 3">UHCC 0281</strain>
    </source>
</reference>
<dbReference type="EMBL" id="JAYGHY010000110">
    <property type="protein sequence ID" value="MEA5444148.1"/>
    <property type="molecule type" value="Genomic_DNA"/>
</dbReference>
<comment type="caution">
    <text evidence="2">The sequence shown here is derived from an EMBL/GenBank/DDBJ whole genome shotgun (WGS) entry which is preliminary data.</text>
</comment>
<dbReference type="InterPro" id="IPR041236">
    <property type="entry name" value="PriA_C"/>
</dbReference>
<protein>
    <submittedName>
        <fullName evidence="2">Primosomal protein N</fullName>
    </submittedName>
</protein>
<dbReference type="Proteomes" id="UP001302329">
    <property type="component" value="Unassembled WGS sequence"/>
</dbReference>
<evidence type="ECO:0000259" key="1">
    <source>
        <dbReference type="Pfam" id="PF18074"/>
    </source>
</evidence>
<dbReference type="Pfam" id="PF18074">
    <property type="entry name" value="PriA_C"/>
    <property type="match status" value="1"/>
</dbReference>
<keyword evidence="3" id="KW-1185">Reference proteome</keyword>
<organism evidence="2 3">
    <name type="scientific">Cyanobium gracile UHCC 0281</name>
    <dbReference type="NCBI Taxonomy" id="3110309"/>
    <lineage>
        <taxon>Bacteria</taxon>
        <taxon>Bacillati</taxon>
        <taxon>Cyanobacteriota</taxon>
        <taxon>Cyanophyceae</taxon>
        <taxon>Synechococcales</taxon>
        <taxon>Prochlorococcaceae</taxon>
        <taxon>Cyanobium</taxon>
    </lineage>
</organism>
<evidence type="ECO:0000313" key="3">
    <source>
        <dbReference type="Proteomes" id="UP001302329"/>
    </source>
</evidence>
<feature type="domain" description="Primosomal protein N C-terminal" evidence="1">
    <location>
        <begin position="2"/>
        <end position="73"/>
    </location>
</feature>
<sequence>AAAALAERIRPAVERAGWVLIGPAPAPVARVAGRSRWQLLLHGAGMAALPLPPEGDLRRALPPGVSLTIDPDPLEL</sequence>